<dbReference type="InterPro" id="IPR036390">
    <property type="entry name" value="WH_DNA-bd_sf"/>
</dbReference>
<organism evidence="3 4">
    <name type="scientific">Actinotalea lenta</name>
    <dbReference type="NCBI Taxonomy" id="3064654"/>
    <lineage>
        <taxon>Bacteria</taxon>
        <taxon>Bacillati</taxon>
        <taxon>Actinomycetota</taxon>
        <taxon>Actinomycetes</taxon>
        <taxon>Micrococcales</taxon>
        <taxon>Cellulomonadaceae</taxon>
        <taxon>Actinotalea</taxon>
    </lineage>
</organism>
<dbReference type="RefSeq" id="WP_304599708.1">
    <property type="nucleotide sequence ID" value="NZ_JAUQYP010000001.1"/>
</dbReference>
<dbReference type="InterPro" id="IPR036388">
    <property type="entry name" value="WH-like_DNA-bd_sf"/>
</dbReference>
<evidence type="ECO:0000313" key="3">
    <source>
        <dbReference type="EMBL" id="MDO8106015.1"/>
    </source>
</evidence>
<dbReference type="PANTHER" id="PTHR43252:SF2">
    <property type="entry name" value="TRANSCRIPTION REGULATOR, PADR-LIKE FAMILY"/>
    <property type="match status" value="1"/>
</dbReference>
<dbReference type="SUPFAM" id="SSF46785">
    <property type="entry name" value="Winged helix' DNA-binding domain"/>
    <property type="match status" value="1"/>
</dbReference>
<evidence type="ECO:0000313" key="4">
    <source>
        <dbReference type="Proteomes" id="UP001232536"/>
    </source>
</evidence>
<dbReference type="PANTHER" id="PTHR43252">
    <property type="entry name" value="TRANSCRIPTIONAL REGULATOR YQJI"/>
    <property type="match status" value="1"/>
</dbReference>
<protein>
    <submittedName>
        <fullName evidence="3">PadR family transcriptional regulator</fullName>
    </submittedName>
</protein>
<feature type="region of interest" description="Disordered" evidence="1">
    <location>
        <begin position="1"/>
        <end position="64"/>
    </location>
</feature>
<dbReference type="Pfam" id="PF03551">
    <property type="entry name" value="PadR"/>
    <property type="match status" value="1"/>
</dbReference>
<feature type="compositionally biased region" description="Gly residues" evidence="1">
    <location>
        <begin position="36"/>
        <end position="50"/>
    </location>
</feature>
<reference evidence="3 4" key="1">
    <citation type="submission" date="2023-07" db="EMBL/GenBank/DDBJ databases">
        <title>Description of novel actinomycetes strains, isolated from tidal flat sediment.</title>
        <authorList>
            <person name="Lu C."/>
        </authorList>
    </citation>
    <scope>NUCLEOTIDE SEQUENCE [LARGE SCALE GENOMIC DNA]</scope>
    <source>
        <strain evidence="3 4">SYSU T00b441</strain>
    </source>
</reference>
<dbReference type="Gene3D" id="1.10.10.10">
    <property type="entry name" value="Winged helix-like DNA-binding domain superfamily/Winged helix DNA-binding domain"/>
    <property type="match status" value="1"/>
</dbReference>
<proteinExistence type="predicted"/>
<evidence type="ECO:0000256" key="1">
    <source>
        <dbReference type="SAM" id="MobiDB-lite"/>
    </source>
</evidence>
<feature type="compositionally biased region" description="Basic and acidic residues" evidence="1">
    <location>
        <begin position="1"/>
        <end position="10"/>
    </location>
</feature>
<accession>A0ABT9D692</accession>
<evidence type="ECO:0000259" key="2">
    <source>
        <dbReference type="Pfam" id="PF03551"/>
    </source>
</evidence>
<dbReference type="InterPro" id="IPR005149">
    <property type="entry name" value="Tscrpt_reg_PadR_N"/>
</dbReference>
<dbReference type="EMBL" id="JAUQYP010000001">
    <property type="protein sequence ID" value="MDO8106015.1"/>
    <property type="molecule type" value="Genomic_DNA"/>
</dbReference>
<gene>
    <name evidence="3" type="ORF">Q6348_02260</name>
</gene>
<sequence length="209" mass="22353">MRHPFDDARHSPRSAGGRPFRPDQHEPGHRGHRRGPGGFGPGLGGFGPDAGAGRRGRRGWGGPRPRGDVRAAILLLIEEQPRHGYELIGEITERSEGAWTPSPGSVYPTLQALEDEGLIRLEKVEGRRTASLTEAGQAWLSEHREELGDPFEVGGPPAAALDLRRELGALHSAVGQVARVGSPAQLAEATEALAGARKALYRLLADDPT</sequence>
<comment type="caution">
    <text evidence="3">The sequence shown here is derived from an EMBL/GenBank/DDBJ whole genome shotgun (WGS) entry which is preliminary data.</text>
</comment>
<dbReference type="Proteomes" id="UP001232536">
    <property type="component" value="Unassembled WGS sequence"/>
</dbReference>
<keyword evidence="4" id="KW-1185">Reference proteome</keyword>
<name>A0ABT9D692_9CELL</name>
<feature type="compositionally biased region" description="Basic and acidic residues" evidence="1">
    <location>
        <begin position="20"/>
        <end position="29"/>
    </location>
</feature>
<feature type="domain" description="Transcription regulator PadR N-terminal" evidence="2">
    <location>
        <begin position="73"/>
        <end position="141"/>
    </location>
</feature>